<protein>
    <recommendedName>
        <fullName evidence="5">Hydrophobin</fullName>
    </recommendedName>
</protein>
<keyword evidence="4" id="KW-1185">Reference proteome</keyword>
<dbReference type="AlphaFoldDB" id="A0A9P9H857"/>
<feature type="chain" id="PRO_5040138062" description="Hydrophobin" evidence="2">
    <location>
        <begin position="19"/>
        <end position="145"/>
    </location>
</feature>
<dbReference type="EMBL" id="JAGTJS010000011">
    <property type="protein sequence ID" value="KAH7252880.1"/>
    <property type="molecule type" value="Genomic_DNA"/>
</dbReference>
<evidence type="ECO:0000256" key="2">
    <source>
        <dbReference type="SAM" id="SignalP"/>
    </source>
</evidence>
<sequence length="145" mass="15100">MHASTILYGLVFLQGAMATPVGAAGSGIEPRGGKPQALEARAIEPRVPALGDIPFPLFPTKKPKKSGGDSDCSTGGGDQQDIVCSSGTPFCCSPDGNGGQLCESTNSCNSKVICCNNNNGYQICMGDVNFNMPITININMKKKKE</sequence>
<dbReference type="Proteomes" id="UP000736672">
    <property type="component" value="Unassembled WGS sequence"/>
</dbReference>
<keyword evidence="2" id="KW-0732">Signal</keyword>
<comment type="caution">
    <text evidence="3">The sequence shown here is derived from an EMBL/GenBank/DDBJ whole genome shotgun (WGS) entry which is preliminary data.</text>
</comment>
<feature type="region of interest" description="Disordered" evidence="1">
    <location>
        <begin position="50"/>
        <end position="77"/>
    </location>
</feature>
<accession>A0A9P9H857</accession>
<evidence type="ECO:0000313" key="3">
    <source>
        <dbReference type="EMBL" id="KAH7252880.1"/>
    </source>
</evidence>
<gene>
    <name evidence="3" type="ORF">B0J15DRAFT_595367</name>
</gene>
<dbReference type="OrthoDB" id="3557221at2759"/>
<evidence type="ECO:0008006" key="5">
    <source>
        <dbReference type="Google" id="ProtNLM"/>
    </source>
</evidence>
<feature type="signal peptide" evidence="2">
    <location>
        <begin position="1"/>
        <end position="18"/>
    </location>
</feature>
<proteinExistence type="predicted"/>
<evidence type="ECO:0000256" key="1">
    <source>
        <dbReference type="SAM" id="MobiDB-lite"/>
    </source>
</evidence>
<organism evidence="3 4">
    <name type="scientific">Fusarium solani</name>
    <name type="common">Filamentous fungus</name>
    <dbReference type="NCBI Taxonomy" id="169388"/>
    <lineage>
        <taxon>Eukaryota</taxon>
        <taxon>Fungi</taxon>
        <taxon>Dikarya</taxon>
        <taxon>Ascomycota</taxon>
        <taxon>Pezizomycotina</taxon>
        <taxon>Sordariomycetes</taxon>
        <taxon>Hypocreomycetidae</taxon>
        <taxon>Hypocreales</taxon>
        <taxon>Nectriaceae</taxon>
        <taxon>Fusarium</taxon>
        <taxon>Fusarium solani species complex</taxon>
    </lineage>
</organism>
<reference evidence="3" key="1">
    <citation type="journal article" date="2021" name="Nat. Commun.">
        <title>Genetic determinants of endophytism in the Arabidopsis root mycobiome.</title>
        <authorList>
            <person name="Mesny F."/>
            <person name="Miyauchi S."/>
            <person name="Thiergart T."/>
            <person name="Pickel B."/>
            <person name="Atanasova L."/>
            <person name="Karlsson M."/>
            <person name="Huettel B."/>
            <person name="Barry K.W."/>
            <person name="Haridas S."/>
            <person name="Chen C."/>
            <person name="Bauer D."/>
            <person name="Andreopoulos W."/>
            <person name="Pangilinan J."/>
            <person name="LaButti K."/>
            <person name="Riley R."/>
            <person name="Lipzen A."/>
            <person name="Clum A."/>
            <person name="Drula E."/>
            <person name="Henrissat B."/>
            <person name="Kohler A."/>
            <person name="Grigoriev I.V."/>
            <person name="Martin F.M."/>
            <person name="Hacquard S."/>
        </authorList>
    </citation>
    <scope>NUCLEOTIDE SEQUENCE</scope>
    <source>
        <strain evidence="3">FSSC 5 MPI-SDFR-AT-0091</strain>
    </source>
</reference>
<evidence type="ECO:0000313" key="4">
    <source>
        <dbReference type="Proteomes" id="UP000736672"/>
    </source>
</evidence>
<name>A0A9P9H857_FUSSL</name>